<accession>A0A1I8B3X4</accession>
<proteinExistence type="predicted"/>
<reference evidence="3" key="1">
    <citation type="submission" date="2016-11" db="UniProtKB">
        <authorList>
            <consortium name="WormBaseParasite"/>
        </authorList>
    </citation>
    <scope>IDENTIFICATION</scope>
</reference>
<feature type="coiled-coil region" evidence="1">
    <location>
        <begin position="100"/>
        <end position="127"/>
    </location>
</feature>
<protein>
    <submittedName>
        <fullName evidence="3">Uncharacterized protein</fullName>
    </submittedName>
</protein>
<evidence type="ECO:0000313" key="2">
    <source>
        <dbReference type="Proteomes" id="UP000095281"/>
    </source>
</evidence>
<evidence type="ECO:0000256" key="1">
    <source>
        <dbReference type="SAM" id="Coils"/>
    </source>
</evidence>
<dbReference type="AlphaFoldDB" id="A0A1I8B3X4"/>
<evidence type="ECO:0000313" key="3">
    <source>
        <dbReference type="WBParaSite" id="MhA1_Contig13.frz3.gene3"/>
    </source>
</evidence>
<dbReference type="Proteomes" id="UP000095281">
    <property type="component" value="Unplaced"/>
</dbReference>
<keyword evidence="1" id="KW-0175">Coiled coil</keyword>
<dbReference type="WBParaSite" id="MhA1_Contig13.frz3.gene3">
    <property type="protein sequence ID" value="MhA1_Contig13.frz3.gene3"/>
    <property type="gene ID" value="MhA1_Contig13.frz3.gene3"/>
</dbReference>
<sequence length="307" mass="34377">MNVPRPICTKYQDRLLFIWVISLINFKVLIDNLSNPSCAPGYGYETTSIVHHFSTKLLEFPKHNHIDRYWYCFDHDGHCKDFYTWCGMKCENGTLEYDPIVAAQSNLKSIRNQAKLVEEKNKKQDEVAKEHGDSIKHIKETMITRAEHDEAVKTLNAAIDAEKLARIKSQEALKEWVKGFVKQENEVVEEKFEGKINKLRTELINEMNNKLTNYAEKTLLNARIECLKNFLGIYKTFWDKVQDGAINLWKKGTTALATAGCAFGVTTATVNPALGAGAGAACAFGVGKGLDAATDYAEITGADGTKC</sequence>
<organism evidence="2 3">
    <name type="scientific">Meloidogyne hapla</name>
    <name type="common">Root-knot nematode worm</name>
    <dbReference type="NCBI Taxonomy" id="6305"/>
    <lineage>
        <taxon>Eukaryota</taxon>
        <taxon>Metazoa</taxon>
        <taxon>Ecdysozoa</taxon>
        <taxon>Nematoda</taxon>
        <taxon>Chromadorea</taxon>
        <taxon>Rhabditida</taxon>
        <taxon>Tylenchina</taxon>
        <taxon>Tylenchomorpha</taxon>
        <taxon>Tylenchoidea</taxon>
        <taxon>Meloidogynidae</taxon>
        <taxon>Meloidogyninae</taxon>
        <taxon>Meloidogyne</taxon>
    </lineage>
</organism>
<keyword evidence="2" id="KW-1185">Reference proteome</keyword>
<name>A0A1I8B3X4_MELHA</name>